<accession>A0A0L0P4X7</accession>
<comment type="caution">
    <text evidence="1">The sequence shown here is derived from an EMBL/GenBank/DDBJ whole genome shotgun (WGS) entry which is preliminary data.</text>
</comment>
<dbReference type="AlphaFoldDB" id="A0A0L0P4X7"/>
<dbReference type="VEuPathDB" id="FungiDB:QG37_01684"/>
<dbReference type="Proteomes" id="UP000037122">
    <property type="component" value="Unassembled WGS sequence"/>
</dbReference>
<organism evidence="1 2">
    <name type="scientific">Candidozyma auris</name>
    <name type="common">Yeast</name>
    <name type="synonym">Candida auris</name>
    <dbReference type="NCBI Taxonomy" id="498019"/>
    <lineage>
        <taxon>Eukaryota</taxon>
        <taxon>Fungi</taxon>
        <taxon>Dikarya</taxon>
        <taxon>Ascomycota</taxon>
        <taxon>Saccharomycotina</taxon>
        <taxon>Pichiomycetes</taxon>
        <taxon>Metschnikowiaceae</taxon>
        <taxon>Candidozyma</taxon>
    </lineage>
</organism>
<protein>
    <submittedName>
        <fullName evidence="1">Uncharacterized protein</fullName>
    </submittedName>
</protein>
<gene>
    <name evidence="1" type="ORF">QG37_01684</name>
</gene>
<reference evidence="2" key="1">
    <citation type="journal article" date="2015" name="BMC Genomics">
        <title>Draft genome of a commonly misdiagnosed multidrug resistant pathogen Candida auris.</title>
        <authorList>
            <person name="Chatterjee S."/>
            <person name="Alampalli S.V."/>
            <person name="Nageshan R.K."/>
            <person name="Chettiar S.T."/>
            <person name="Joshi S."/>
            <person name="Tatu U.S."/>
        </authorList>
    </citation>
    <scope>NUCLEOTIDE SEQUENCE [LARGE SCALE GENOMIC DNA]</scope>
    <source>
        <strain evidence="2">6684</strain>
    </source>
</reference>
<sequence length="117" mass="12089">MDMGESILTLRLNLMKVASLLRPLGKGNLVKIPELGCGTHGNVTECGDAGVGPGRSFLFLLTACDPGIGLSGDGVCWLEERGLCFAASGAPTTVLENPQEGMFSRQVVLITAAGLQG</sequence>
<evidence type="ECO:0000313" key="1">
    <source>
        <dbReference type="EMBL" id="KNE01295.1"/>
    </source>
</evidence>
<name>A0A0L0P4X7_CANAR</name>
<evidence type="ECO:0000313" key="2">
    <source>
        <dbReference type="Proteomes" id="UP000037122"/>
    </source>
</evidence>
<proteinExistence type="predicted"/>
<dbReference type="EMBL" id="LGST01000015">
    <property type="protein sequence ID" value="KNE01295.1"/>
    <property type="molecule type" value="Genomic_DNA"/>
</dbReference>